<evidence type="ECO:0000256" key="10">
    <source>
        <dbReference type="HAMAP-Rule" id="MF_01569"/>
    </source>
</evidence>
<dbReference type="RefSeq" id="WP_179975754.1">
    <property type="nucleotide sequence ID" value="NZ_CP049075.1"/>
</dbReference>
<dbReference type="Pfam" id="PF00587">
    <property type="entry name" value="tRNA-synt_2b"/>
    <property type="match status" value="1"/>
</dbReference>
<evidence type="ECO:0000256" key="7">
    <source>
        <dbReference type="ARBA" id="ARBA00022917"/>
    </source>
</evidence>
<keyword evidence="13" id="KW-1185">Reference proteome</keyword>
<reference evidence="12 13" key="1">
    <citation type="submission" date="2020-02" db="EMBL/GenBank/DDBJ databases">
        <title>Complete genome sequence of the novel Campylobacter species Candidatus Campylobacter infans.</title>
        <authorList>
            <person name="Duim B."/>
            <person name="Zomer A."/>
            <person name="van der Graaf L."/>
            <person name="Wagenaar J."/>
        </authorList>
    </citation>
    <scope>NUCLEOTIDE SEQUENCE [LARGE SCALE GENOMIC DNA]</scope>
    <source>
        <strain evidence="12 13">19S00001</strain>
    </source>
</reference>
<dbReference type="InterPro" id="IPR002316">
    <property type="entry name" value="Pro-tRNA-ligase_IIa"/>
</dbReference>
<comment type="subcellular location">
    <subcellularLocation>
        <location evidence="1 10">Cytoplasm</location>
    </subcellularLocation>
</comment>
<comment type="function">
    <text evidence="10">Catalyzes the attachment of proline to tRNA(Pro) in a two-step reaction: proline is first activated by ATP to form Pro-AMP and then transferred to the acceptor end of tRNA(Pro). As ProRS can inadvertently accommodate and process non-cognate amino acids such as alanine and cysteine, to avoid such errors it has two additional distinct editing activities against alanine. One activity is designated as 'pretransfer' editing and involves the tRNA(Pro)-independent hydrolysis of activated Ala-AMP. The other activity is designated 'posttransfer' editing and involves deacylation of mischarged Ala-tRNA(Pro). The misacylated Cys-tRNA(Pro) is not edited by ProRS.</text>
</comment>
<evidence type="ECO:0000313" key="12">
    <source>
        <dbReference type="EMBL" id="QLI05201.1"/>
    </source>
</evidence>
<dbReference type="GO" id="GO:0004827">
    <property type="term" value="F:proline-tRNA ligase activity"/>
    <property type="evidence" value="ECO:0007669"/>
    <property type="project" value="UniProtKB-UniRule"/>
</dbReference>
<dbReference type="InterPro" id="IPR004500">
    <property type="entry name" value="Pro-tRNA-synth_IIa_bac-type"/>
</dbReference>
<keyword evidence="8 10" id="KW-0030">Aminoacyl-tRNA synthetase</keyword>
<dbReference type="SUPFAM" id="SSF55681">
    <property type="entry name" value="Class II aaRS and biotin synthetases"/>
    <property type="match status" value="1"/>
</dbReference>
<dbReference type="GO" id="GO:0005829">
    <property type="term" value="C:cytosol"/>
    <property type="evidence" value="ECO:0007669"/>
    <property type="project" value="TreeGrafter"/>
</dbReference>
<dbReference type="Pfam" id="PF04073">
    <property type="entry name" value="tRNA_edit"/>
    <property type="match status" value="1"/>
</dbReference>
<dbReference type="SUPFAM" id="SSF52954">
    <property type="entry name" value="Class II aaRS ABD-related"/>
    <property type="match status" value="1"/>
</dbReference>
<gene>
    <name evidence="10 12" type="primary">proS</name>
    <name evidence="12" type="ORF">CINF_0680</name>
</gene>
<dbReference type="Gene3D" id="3.30.930.10">
    <property type="entry name" value="Bira Bifunctional Protein, Domain 2"/>
    <property type="match status" value="2"/>
</dbReference>
<evidence type="ECO:0000256" key="3">
    <source>
        <dbReference type="ARBA" id="ARBA00022490"/>
    </source>
</evidence>
<dbReference type="InterPro" id="IPR006195">
    <property type="entry name" value="aa-tRNA-synth_II"/>
</dbReference>
<dbReference type="GO" id="GO:0002161">
    <property type="term" value="F:aminoacyl-tRNA deacylase activity"/>
    <property type="evidence" value="ECO:0007669"/>
    <property type="project" value="InterPro"/>
</dbReference>
<keyword evidence="4 10" id="KW-0436">Ligase</keyword>
<comment type="similarity">
    <text evidence="10">Belongs to the class-II aminoacyl-tRNA synthetase family. ProS type 1 subfamily.</text>
</comment>
<dbReference type="HAMAP" id="MF_01569">
    <property type="entry name" value="Pro_tRNA_synth_type1"/>
    <property type="match status" value="1"/>
</dbReference>
<keyword evidence="5 10" id="KW-0547">Nucleotide-binding</keyword>
<dbReference type="CDD" id="cd04334">
    <property type="entry name" value="ProRS-INS"/>
    <property type="match status" value="1"/>
</dbReference>
<dbReference type="EMBL" id="CP049075">
    <property type="protein sequence ID" value="QLI05201.1"/>
    <property type="molecule type" value="Genomic_DNA"/>
</dbReference>
<dbReference type="InterPro" id="IPR002314">
    <property type="entry name" value="aa-tRNA-synt_IIb"/>
</dbReference>
<dbReference type="PANTHER" id="PTHR42753">
    <property type="entry name" value="MITOCHONDRIAL RIBOSOME PROTEIN L39/PROLYL-TRNA LIGASE FAMILY MEMBER"/>
    <property type="match status" value="1"/>
</dbReference>
<comment type="catalytic activity">
    <reaction evidence="9 10">
        <text>tRNA(Pro) + L-proline + ATP = L-prolyl-tRNA(Pro) + AMP + diphosphate</text>
        <dbReference type="Rhea" id="RHEA:14305"/>
        <dbReference type="Rhea" id="RHEA-COMP:9700"/>
        <dbReference type="Rhea" id="RHEA-COMP:9702"/>
        <dbReference type="ChEBI" id="CHEBI:30616"/>
        <dbReference type="ChEBI" id="CHEBI:33019"/>
        <dbReference type="ChEBI" id="CHEBI:60039"/>
        <dbReference type="ChEBI" id="CHEBI:78442"/>
        <dbReference type="ChEBI" id="CHEBI:78532"/>
        <dbReference type="ChEBI" id="CHEBI:456215"/>
        <dbReference type="EC" id="6.1.1.15"/>
    </reaction>
</comment>
<comment type="domain">
    <text evidence="10">Consists of three domains: the N-terminal catalytic domain, the editing domain and the C-terminal anticodon-binding domain.</text>
</comment>
<keyword evidence="3 10" id="KW-0963">Cytoplasm</keyword>
<protein>
    <recommendedName>
        <fullName evidence="10">Proline--tRNA ligase</fullName>
        <ecNumber evidence="10">6.1.1.15</ecNumber>
    </recommendedName>
    <alternativeName>
        <fullName evidence="10">Prolyl-tRNA synthetase</fullName>
        <shortName evidence="10">ProRS</shortName>
    </alternativeName>
</protein>
<evidence type="ECO:0000256" key="5">
    <source>
        <dbReference type="ARBA" id="ARBA00022741"/>
    </source>
</evidence>
<dbReference type="Proteomes" id="UP000509414">
    <property type="component" value="Chromosome"/>
</dbReference>
<dbReference type="CDD" id="cd00861">
    <property type="entry name" value="ProRS_anticodon_short"/>
    <property type="match status" value="1"/>
</dbReference>
<dbReference type="InterPro" id="IPR050062">
    <property type="entry name" value="Pro-tRNA_synthetase"/>
</dbReference>
<evidence type="ECO:0000256" key="4">
    <source>
        <dbReference type="ARBA" id="ARBA00022598"/>
    </source>
</evidence>
<evidence type="ECO:0000256" key="2">
    <source>
        <dbReference type="ARBA" id="ARBA00011738"/>
    </source>
</evidence>
<dbReference type="NCBIfam" id="TIGR00409">
    <property type="entry name" value="proS_fam_II"/>
    <property type="match status" value="1"/>
</dbReference>
<evidence type="ECO:0000259" key="11">
    <source>
        <dbReference type="PROSITE" id="PS50862"/>
    </source>
</evidence>
<dbReference type="AlphaFoldDB" id="A0A7H9CHP7"/>
<sequence length="567" mass="62990">MKFSKLFIPTIKEAPKDATLISHQLLIRAGFIASSGAGLYNLLPLGLKMLHKISAIVRDEMNKAGANELAMSVVTPASLWSQSGRYEVFGKELLRFKDRKNNAFVFSPTNEESIVDIVRGRITSYKQLPLNLYQINTKFRDEARPRFGIMRAREFVMKDAYSFHADEKDLKREFANMERAYNAIFTRLGLSFVAVNADSGAIGGSGSKEFMVLANSGEDDILLSQNYAANVEAAIRQARTSDAPRPESNAMSKFKTPDCDTIAKVAEFFHVDAFYTIKAVIKKAIFENGSKIIVFFVRGDDELQNIKAQNAAKALEIEDASADEIAKAGLVAGYCGPAHLPENIDFYIDNELKNESQMICGANEFGYHIVGFKVSNFKDERFADLVAVKAGDISVDGGILSLKKGIEVGHIFQLGQKYSRAMNATFLDENGKATPFIMGCYGIGVSRLIAAMVEQNHDERGIIWQKQCAPFDLHIIVGDVKNEKQMSFASELESELESAGFEVLLDDRNERFGVKMADFELIGIPNAIIIAKSLENEQVEIITRKNLIKEKIPANQAKIELEKRLKA</sequence>
<dbReference type="GO" id="GO:0006433">
    <property type="term" value="P:prolyl-tRNA aminoacylation"/>
    <property type="evidence" value="ECO:0007669"/>
    <property type="project" value="UniProtKB-UniRule"/>
</dbReference>
<dbReference type="CDD" id="cd00779">
    <property type="entry name" value="ProRS_core_prok"/>
    <property type="match status" value="1"/>
</dbReference>
<dbReference type="EC" id="6.1.1.15" evidence="10"/>
<dbReference type="PROSITE" id="PS50862">
    <property type="entry name" value="AA_TRNA_LIGASE_II"/>
    <property type="match status" value="1"/>
</dbReference>
<evidence type="ECO:0000313" key="13">
    <source>
        <dbReference type="Proteomes" id="UP000509414"/>
    </source>
</evidence>
<name>A0A7H9CHP7_9BACT</name>
<evidence type="ECO:0000256" key="9">
    <source>
        <dbReference type="ARBA" id="ARBA00047671"/>
    </source>
</evidence>
<feature type="domain" description="Aminoacyl-transfer RNA synthetases class-II family profile" evidence="11">
    <location>
        <begin position="38"/>
        <end position="470"/>
    </location>
</feature>
<dbReference type="Gene3D" id="3.40.50.800">
    <property type="entry name" value="Anticodon-binding domain"/>
    <property type="match status" value="1"/>
</dbReference>
<dbReference type="InterPro" id="IPR036621">
    <property type="entry name" value="Anticodon-bd_dom_sf"/>
</dbReference>
<dbReference type="PANTHER" id="PTHR42753:SF2">
    <property type="entry name" value="PROLINE--TRNA LIGASE"/>
    <property type="match status" value="1"/>
</dbReference>
<dbReference type="PRINTS" id="PR01046">
    <property type="entry name" value="TRNASYNTHPRO"/>
</dbReference>
<dbReference type="InterPro" id="IPR044140">
    <property type="entry name" value="ProRS_anticodon_short"/>
</dbReference>
<comment type="subunit">
    <text evidence="2 10">Homodimer.</text>
</comment>
<evidence type="ECO:0000256" key="8">
    <source>
        <dbReference type="ARBA" id="ARBA00023146"/>
    </source>
</evidence>
<dbReference type="NCBIfam" id="NF006625">
    <property type="entry name" value="PRK09194.1"/>
    <property type="match status" value="1"/>
</dbReference>
<dbReference type="KEGG" id="cinf:CINF_0680"/>
<dbReference type="InterPro" id="IPR033730">
    <property type="entry name" value="ProRS_core_prok"/>
</dbReference>
<dbReference type="InterPro" id="IPR004154">
    <property type="entry name" value="Anticodon-bd"/>
</dbReference>
<keyword evidence="7 10" id="KW-0648">Protein biosynthesis</keyword>
<proteinExistence type="inferred from homology"/>
<evidence type="ECO:0000256" key="6">
    <source>
        <dbReference type="ARBA" id="ARBA00022840"/>
    </source>
</evidence>
<accession>A0A7H9CHP7</accession>
<dbReference type="Pfam" id="PF03129">
    <property type="entry name" value="HGTP_anticodon"/>
    <property type="match status" value="1"/>
</dbReference>
<dbReference type="InterPro" id="IPR036754">
    <property type="entry name" value="YbaK/aa-tRNA-synt-asso_dom_sf"/>
</dbReference>
<dbReference type="InterPro" id="IPR007214">
    <property type="entry name" value="YbaK/aa-tRNA-synth-assoc-dom"/>
</dbReference>
<dbReference type="InterPro" id="IPR045864">
    <property type="entry name" value="aa-tRNA-synth_II/BPL/LPL"/>
</dbReference>
<organism evidence="12 13">
    <name type="scientific">Candidatus Campylobacter infans</name>
    <dbReference type="NCBI Taxonomy" id="2561898"/>
    <lineage>
        <taxon>Bacteria</taxon>
        <taxon>Pseudomonadati</taxon>
        <taxon>Campylobacterota</taxon>
        <taxon>Epsilonproteobacteria</taxon>
        <taxon>Campylobacterales</taxon>
        <taxon>Campylobacteraceae</taxon>
        <taxon>Campylobacter</taxon>
    </lineage>
</organism>
<dbReference type="GO" id="GO:0005524">
    <property type="term" value="F:ATP binding"/>
    <property type="evidence" value="ECO:0007669"/>
    <property type="project" value="UniProtKB-UniRule"/>
</dbReference>
<dbReference type="SUPFAM" id="SSF55826">
    <property type="entry name" value="YbaK/ProRS associated domain"/>
    <property type="match status" value="1"/>
</dbReference>
<keyword evidence="6 10" id="KW-0067">ATP-binding</keyword>
<evidence type="ECO:0000256" key="1">
    <source>
        <dbReference type="ARBA" id="ARBA00004496"/>
    </source>
</evidence>
<dbReference type="InterPro" id="IPR023717">
    <property type="entry name" value="Pro-tRNA-Synthase_IIa_type1"/>
</dbReference>